<keyword evidence="5 10" id="KW-0201">Cytochrome c-type biogenesis</keyword>
<evidence type="ECO:0000256" key="10">
    <source>
        <dbReference type="HAMAP-Rule" id="MF_01959"/>
    </source>
</evidence>
<evidence type="ECO:0000313" key="13">
    <source>
        <dbReference type="EMBL" id="SUX17995.1"/>
    </source>
</evidence>
<dbReference type="HAMAP" id="MF_01959">
    <property type="entry name" value="CcmE"/>
    <property type="match status" value="1"/>
</dbReference>
<dbReference type="Gene3D" id="2.40.50.140">
    <property type="entry name" value="Nucleic acid-binding proteins"/>
    <property type="match status" value="1"/>
</dbReference>
<protein>
    <recommendedName>
        <fullName evidence="10">Cytochrome c-type biogenesis protein CcmE</fullName>
    </recommendedName>
    <alternativeName>
        <fullName evidence="10">Cytochrome c maturation protein E</fullName>
    </alternativeName>
    <alternativeName>
        <fullName evidence="10">Heme chaperone CcmE</fullName>
    </alternativeName>
</protein>
<proteinExistence type="inferred from homology"/>
<feature type="topological domain" description="Cytoplasmic" evidence="10">
    <location>
        <begin position="1"/>
        <end position="8"/>
    </location>
</feature>
<feature type="binding site" description="covalent" evidence="10 11">
    <location>
        <position position="126"/>
    </location>
    <ligand>
        <name>heme</name>
        <dbReference type="ChEBI" id="CHEBI:30413"/>
    </ligand>
</feature>
<gene>
    <name evidence="10 13" type="primary">ccmE</name>
    <name evidence="10" type="synonym">cycJ</name>
    <name evidence="13" type="ORF">NCTC13294_00178</name>
</gene>
<dbReference type="GO" id="GO:0017003">
    <property type="term" value="P:protein-heme linkage"/>
    <property type="evidence" value="ECO:0007669"/>
    <property type="project" value="UniProtKB-UniRule"/>
</dbReference>
<evidence type="ECO:0000256" key="9">
    <source>
        <dbReference type="ARBA" id="ARBA00023136"/>
    </source>
</evidence>
<evidence type="ECO:0000256" key="4">
    <source>
        <dbReference type="ARBA" id="ARBA00022723"/>
    </source>
</evidence>
<dbReference type="InterPro" id="IPR036127">
    <property type="entry name" value="CcmE-like_sf"/>
</dbReference>
<dbReference type="PANTHER" id="PTHR34128">
    <property type="entry name" value="CYTOCHROME C-TYPE BIOGENESIS PROTEIN CCME HOMOLOG, MITOCHONDRIAL"/>
    <property type="match status" value="1"/>
</dbReference>
<comment type="similarity">
    <text evidence="10">Belongs to the CcmE/CycJ family.</text>
</comment>
<comment type="subcellular location">
    <subcellularLocation>
        <location evidence="10">Cell membrane</location>
        <topology evidence="10">Single-pass type II membrane protein</topology>
    </subcellularLocation>
    <subcellularLocation>
        <location evidence="1">Membrane</location>
    </subcellularLocation>
</comment>
<evidence type="ECO:0000256" key="12">
    <source>
        <dbReference type="SAM" id="MobiDB-lite"/>
    </source>
</evidence>
<evidence type="ECO:0000256" key="2">
    <source>
        <dbReference type="ARBA" id="ARBA00022617"/>
    </source>
</evidence>
<dbReference type="NCBIfam" id="NF009727">
    <property type="entry name" value="PRK13254.1-1"/>
    <property type="match status" value="1"/>
</dbReference>
<evidence type="ECO:0000313" key="14">
    <source>
        <dbReference type="Proteomes" id="UP000254572"/>
    </source>
</evidence>
<name>A0A381DXP5_9GAMM</name>
<evidence type="ECO:0000256" key="3">
    <source>
        <dbReference type="ARBA" id="ARBA00022692"/>
    </source>
</evidence>
<keyword evidence="8 10" id="KW-0408">Iron</keyword>
<organism evidence="13 14">
    <name type="scientific">Cardiobacterium valvarum</name>
    <dbReference type="NCBI Taxonomy" id="194702"/>
    <lineage>
        <taxon>Bacteria</taxon>
        <taxon>Pseudomonadati</taxon>
        <taxon>Pseudomonadota</taxon>
        <taxon>Gammaproteobacteria</taxon>
        <taxon>Cardiobacteriales</taxon>
        <taxon>Cardiobacteriaceae</taxon>
        <taxon>Cardiobacterium</taxon>
    </lineage>
</organism>
<feature type="compositionally biased region" description="Basic and acidic residues" evidence="12">
    <location>
        <begin position="128"/>
        <end position="143"/>
    </location>
</feature>
<dbReference type="NCBIfam" id="NF009731">
    <property type="entry name" value="PRK13254.1-5"/>
    <property type="match status" value="1"/>
</dbReference>
<evidence type="ECO:0000256" key="11">
    <source>
        <dbReference type="PIRSR" id="PIRSR604329-50"/>
    </source>
</evidence>
<sequence>MTPARKKRLTLISLIFATFAAAVALLLYAMQNDLNHYYSLEQIAVHAAPLDQPGIRVGGMVEEKSLQREGDSLTVHFRITDYRHPPLDVRYTGILPDLFREKQGVIARGTLRADGEFQADEILAKHDENYMPPELKADLERSGYQHQSQQQP</sequence>
<evidence type="ECO:0000256" key="6">
    <source>
        <dbReference type="ARBA" id="ARBA00022968"/>
    </source>
</evidence>
<dbReference type="GO" id="GO:0017004">
    <property type="term" value="P:cytochrome complex assembly"/>
    <property type="evidence" value="ECO:0007669"/>
    <property type="project" value="UniProtKB-KW"/>
</dbReference>
<keyword evidence="2 10" id="KW-0349">Heme</keyword>
<dbReference type="SUPFAM" id="SSF82093">
    <property type="entry name" value="Heme chaperone CcmE"/>
    <property type="match status" value="1"/>
</dbReference>
<keyword evidence="10" id="KW-1003">Cell membrane</keyword>
<feature type="region of interest" description="Disordered" evidence="12">
    <location>
        <begin position="128"/>
        <end position="152"/>
    </location>
</feature>
<dbReference type="Pfam" id="PF03100">
    <property type="entry name" value="CcmE"/>
    <property type="match status" value="1"/>
</dbReference>
<dbReference type="AlphaFoldDB" id="A0A381DXP5"/>
<dbReference type="EMBL" id="UFUW01000001">
    <property type="protein sequence ID" value="SUX17995.1"/>
    <property type="molecule type" value="Genomic_DNA"/>
</dbReference>
<dbReference type="PANTHER" id="PTHR34128:SF2">
    <property type="entry name" value="CYTOCHROME C-TYPE BIOGENESIS PROTEIN CCME HOMOLOG, MITOCHONDRIAL"/>
    <property type="match status" value="1"/>
</dbReference>
<accession>A0A381DXP5</accession>
<dbReference type="GO" id="GO:0020037">
    <property type="term" value="F:heme binding"/>
    <property type="evidence" value="ECO:0007669"/>
    <property type="project" value="InterPro"/>
</dbReference>
<keyword evidence="3 10" id="KW-0812">Transmembrane</keyword>
<feature type="topological domain" description="Extracellular" evidence="10">
    <location>
        <begin position="30"/>
        <end position="152"/>
    </location>
</feature>
<comment type="function">
    <text evidence="10">Heme chaperone required for the biogenesis of c-type cytochromes. Transiently binds heme delivered by CcmC and transfers the heme to apo-cytochromes in a process facilitated by CcmF and CcmH.</text>
</comment>
<dbReference type="NCBIfam" id="NF009729">
    <property type="entry name" value="PRK13254.1-3"/>
    <property type="match status" value="1"/>
</dbReference>
<evidence type="ECO:0000256" key="5">
    <source>
        <dbReference type="ARBA" id="ARBA00022748"/>
    </source>
</evidence>
<feature type="binding site" description="axial binding residue" evidence="10 11">
    <location>
        <position position="130"/>
    </location>
    <ligand>
        <name>heme</name>
        <dbReference type="ChEBI" id="CHEBI:30413"/>
    </ligand>
    <ligandPart>
        <name>Fe</name>
        <dbReference type="ChEBI" id="CHEBI:18248"/>
    </ligandPart>
</feature>
<reference evidence="13 14" key="1">
    <citation type="submission" date="2018-06" db="EMBL/GenBank/DDBJ databases">
        <authorList>
            <consortium name="Pathogen Informatics"/>
            <person name="Doyle S."/>
        </authorList>
    </citation>
    <scope>NUCLEOTIDE SEQUENCE [LARGE SCALE GENOMIC DNA]</scope>
    <source>
        <strain evidence="13 14">NCTC13294</strain>
    </source>
</reference>
<dbReference type="RefSeq" id="WP_006985189.1">
    <property type="nucleotide sequence ID" value="NZ_CABMOK010000067.1"/>
</dbReference>
<dbReference type="GO" id="GO:0005886">
    <property type="term" value="C:plasma membrane"/>
    <property type="evidence" value="ECO:0007669"/>
    <property type="project" value="UniProtKB-SubCell"/>
</dbReference>
<evidence type="ECO:0000256" key="1">
    <source>
        <dbReference type="ARBA" id="ARBA00004370"/>
    </source>
</evidence>
<evidence type="ECO:0000256" key="7">
    <source>
        <dbReference type="ARBA" id="ARBA00022989"/>
    </source>
</evidence>
<dbReference type="InterPro" id="IPR012340">
    <property type="entry name" value="NA-bd_OB-fold"/>
</dbReference>
<keyword evidence="4 10" id="KW-0479">Metal-binding</keyword>
<keyword evidence="14" id="KW-1185">Reference proteome</keyword>
<dbReference type="Proteomes" id="UP000254572">
    <property type="component" value="Unassembled WGS sequence"/>
</dbReference>
<evidence type="ECO:0000256" key="8">
    <source>
        <dbReference type="ARBA" id="ARBA00023004"/>
    </source>
</evidence>
<dbReference type="GO" id="GO:0046872">
    <property type="term" value="F:metal ion binding"/>
    <property type="evidence" value="ECO:0007669"/>
    <property type="project" value="UniProtKB-KW"/>
</dbReference>
<dbReference type="OrthoDB" id="9793584at2"/>
<keyword evidence="9 10" id="KW-0472">Membrane</keyword>
<dbReference type="InterPro" id="IPR004329">
    <property type="entry name" value="CcmE"/>
</dbReference>
<keyword evidence="7 10" id="KW-1133">Transmembrane helix</keyword>
<keyword evidence="6 10" id="KW-0735">Signal-anchor</keyword>